<accession>A0A4V3WGH0</accession>
<dbReference type="SUPFAM" id="SSF101478">
    <property type="entry name" value="ADP-ribosylglycohydrolase"/>
    <property type="match status" value="1"/>
</dbReference>
<feature type="binding site" evidence="1">
    <location>
        <position position="271"/>
    </location>
    <ligand>
        <name>Mg(2+)</name>
        <dbReference type="ChEBI" id="CHEBI:18420"/>
        <label>1</label>
    </ligand>
</feature>
<gene>
    <name evidence="3" type="ORF">E6C55_02395</name>
</gene>
<comment type="caution">
    <text evidence="3">The sequence shown here is derived from an EMBL/GenBank/DDBJ whole genome shotgun (WGS) entry which is preliminary data.</text>
</comment>
<keyword evidence="4" id="KW-1185">Reference proteome</keyword>
<evidence type="ECO:0000256" key="1">
    <source>
        <dbReference type="PIRSR" id="PIRSR605502-1"/>
    </source>
</evidence>
<feature type="region of interest" description="Disordered" evidence="2">
    <location>
        <begin position="348"/>
        <end position="371"/>
    </location>
</feature>
<keyword evidence="1" id="KW-0460">Magnesium</keyword>
<evidence type="ECO:0000313" key="4">
    <source>
        <dbReference type="Proteomes" id="UP000310636"/>
    </source>
</evidence>
<dbReference type="AlphaFoldDB" id="A0A4V3WGH0"/>
<dbReference type="Proteomes" id="UP000310636">
    <property type="component" value="Unassembled WGS sequence"/>
</dbReference>
<comment type="cofactor">
    <cofactor evidence="1">
        <name>Mg(2+)</name>
        <dbReference type="ChEBI" id="CHEBI:18420"/>
    </cofactor>
    <text evidence="1">Binds 2 magnesium ions per subunit.</text>
</comment>
<feature type="binding site" evidence="1">
    <location>
        <position position="273"/>
    </location>
    <ligand>
        <name>Mg(2+)</name>
        <dbReference type="ChEBI" id="CHEBI:18420"/>
        <label>1</label>
    </ligand>
</feature>
<evidence type="ECO:0000256" key="2">
    <source>
        <dbReference type="SAM" id="MobiDB-lite"/>
    </source>
</evidence>
<keyword evidence="3" id="KW-0378">Hydrolase</keyword>
<proteinExistence type="predicted"/>
<dbReference type="InterPro" id="IPR005502">
    <property type="entry name" value="Ribosyl_crysJ1"/>
</dbReference>
<reference evidence="3 4" key="1">
    <citation type="submission" date="2019-04" db="EMBL/GenBank/DDBJ databases">
        <title>Cohnella sp. nov. isolated from preserved vegetables.</title>
        <authorList>
            <person name="Lin S.-Y."/>
            <person name="Hung M.-H."/>
            <person name="Young C.-C."/>
        </authorList>
    </citation>
    <scope>NUCLEOTIDE SEQUENCE [LARGE SCALE GENOMIC DNA]</scope>
    <source>
        <strain evidence="3 4">CC-MHH1044</strain>
    </source>
</reference>
<organism evidence="3 4">
    <name type="scientific">Cohnella fermenti</name>
    <dbReference type="NCBI Taxonomy" id="2565925"/>
    <lineage>
        <taxon>Bacteria</taxon>
        <taxon>Bacillati</taxon>
        <taxon>Bacillota</taxon>
        <taxon>Bacilli</taxon>
        <taxon>Bacillales</taxon>
        <taxon>Paenibacillaceae</taxon>
        <taxon>Cohnella</taxon>
    </lineage>
</organism>
<dbReference type="InterPro" id="IPR036705">
    <property type="entry name" value="Ribosyl_crysJ1_sf"/>
</dbReference>
<protein>
    <submittedName>
        <fullName evidence="3">ADP-ribosylglycohydrolase family protein</fullName>
    </submittedName>
</protein>
<name>A0A4V3WGH0_9BACL</name>
<evidence type="ECO:0000313" key="3">
    <source>
        <dbReference type="EMBL" id="THF84169.1"/>
    </source>
</evidence>
<dbReference type="Gene3D" id="1.10.4080.10">
    <property type="entry name" value="ADP-ribosylation/Crystallin J1"/>
    <property type="match status" value="1"/>
</dbReference>
<dbReference type="GO" id="GO:0016787">
    <property type="term" value="F:hydrolase activity"/>
    <property type="evidence" value="ECO:0007669"/>
    <property type="project" value="UniProtKB-KW"/>
</dbReference>
<dbReference type="OrthoDB" id="9761704at2"/>
<dbReference type="Pfam" id="PF03747">
    <property type="entry name" value="ADP_ribosyl_GH"/>
    <property type="match status" value="1"/>
</dbReference>
<dbReference type="GO" id="GO:0046872">
    <property type="term" value="F:metal ion binding"/>
    <property type="evidence" value="ECO:0007669"/>
    <property type="project" value="UniProtKB-KW"/>
</dbReference>
<sequence>MPIPRARRRDVNEIILNEQDYYDKVYGGWLGKNIGGTLGVPVEGVKELLDLSFYPVLPDEPLENDDLDLQLVWLHALEQYGARLTARELGQEWVEHIFFPFDEYGYALANLRRGLTAPISGWFNNPFKDCMGSPIRSEIWAMVAPGAPERAAAYAYEDAIVDHAGGEGVYGEMFFAAIESAAFVESDRDALIRIGLSYIPEDCRTARAVKDLLAWHAEGIEWKEARRLILEHHGDDNFTDAPQNIAFTILGWLYGEDFGDALLKATNCGYDTDCTAATLGAILGIIGGRDSLPERWVAPVGDRVVVSPPIKGFPAPADLNELTERTMHVGREVIAAWQLPVSLSAAEPTSGGIAPRGPGGSTPLPSPRQNRYLLPRGAATPGLGLELTVDYGAEGPVIERGGSRRVAFALENRSRTAWQGEAELILPSGWKGAAQSFVKLELEPGGTRRWEVEVAHVGIPHPRYELTLLLRRRHDGTVWSTEALPLTLVPAMQWTVAAPDGTTAEAAFPGNLLDFEAELGTAVPGVYKAAATVVVPTGRKVRWIAATEGPTSLRIDGREHIRSDAKDEFMPAFHRSPPGKFCELEMEAGTYRLELEVTKGAGPLKAAVAAVGTAATDSPGPHYAMTDILFLP</sequence>
<keyword evidence="1" id="KW-0479">Metal-binding</keyword>
<dbReference type="EMBL" id="SSOB01000002">
    <property type="protein sequence ID" value="THF84169.1"/>
    <property type="molecule type" value="Genomic_DNA"/>
</dbReference>